<dbReference type="SUPFAM" id="SSF141694">
    <property type="entry name" value="AF2212/PG0164-like"/>
    <property type="match status" value="1"/>
</dbReference>
<dbReference type="InterPro" id="IPR008203">
    <property type="entry name" value="AF2212-like"/>
</dbReference>
<name>A0A0F7IGY0_9EURY</name>
<reference evidence="4" key="1">
    <citation type="submission" date="2015-04" db="EMBL/GenBank/DDBJ databases">
        <title>The complete genome sequence of the hyperthermophilic, obligate iron-reducing archaeon Geoglobus ahangari strain 234T.</title>
        <authorList>
            <person name="Manzella M.P."/>
            <person name="Holmes D.E."/>
            <person name="Rocheleau J.M."/>
            <person name="Chung A."/>
            <person name="Reguera G."/>
            <person name="Kashefi K."/>
        </authorList>
    </citation>
    <scope>NUCLEOTIDE SEQUENCE [LARGE SCALE GENOMIC DNA]</scope>
    <source>
        <strain evidence="4">234</strain>
    </source>
</reference>
<dbReference type="Proteomes" id="UP000034723">
    <property type="component" value="Chromosome"/>
</dbReference>
<dbReference type="KEGG" id="gah:GAH_00524"/>
<sequence>MAKVIEAIYEKGIFKPLEDVGLREGEIVEIEIRKKTSRGISKLLKKYIVKSDVDLTKELIEERR</sequence>
<keyword evidence="5" id="KW-1185">Reference proteome</keyword>
<dbReference type="InterPro" id="IPR024069">
    <property type="entry name" value="AF2212-like_dom_sf"/>
</dbReference>
<protein>
    <recommendedName>
        <fullName evidence="3">Antitoxin</fullName>
    </recommendedName>
</protein>
<dbReference type="RefSeq" id="WP_048094555.1">
    <property type="nucleotide sequence ID" value="NZ_CP011267.1"/>
</dbReference>
<dbReference type="Gene3D" id="4.10.1150.10">
    <property type="entry name" value="AF2212/PG0164-like"/>
    <property type="match status" value="1"/>
</dbReference>
<dbReference type="OrthoDB" id="116241at2157"/>
<dbReference type="AlphaFoldDB" id="A0A0F7IGY0"/>
<evidence type="ECO:0000313" key="4">
    <source>
        <dbReference type="EMBL" id="AKG92129.1"/>
    </source>
</evidence>
<comment type="similarity">
    <text evidence="1 3">Belongs to the UPF0165 family.</text>
</comment>
<dbReference type="HOGENOM" id="CLU_200885_0_0_2"/>
<evidence type="ECO:0000313" key="5">
    <source>
        <dbReference type="Proteomes" id="UP000034723"/>
    </source>
</evidence>
<evidence type="ECO:0000256" key="2">
    <source>
        <dbReference type="ARBA" id="ARBA00022649"/>
    </source>
</evidence>
<proteinExistence type="inferred from homology"/>
<dbReference type="EMBL" id="CP011267">
    <property type="protein sequence ID" value="AKG92129.1"/>
    <property type="molecule type" value="Genomic_DNA"/>
</dbReference>
<comment type="function">
    <text evidence="3">Antitoxin component of a type II toxin-antitoxin (TA) system.</text>
</comment>
<accession>A0A0F7IGY0</accession>
<keyword evidence="2 3" id="KW-1277">Toxin-antitoxin system</keyword>
<gene>
    <name evidence="4" type="ORF">GAH_00524</name>
</gene>
<organism evidence="4 5">
    <name type="scientific">Geoglobus ahangari</name>
    <dbReference type="NCBI Taxonomy" id="113653"/>
    <lineage>
        <taxon>Archaea</taxon>
        <taxon>Methanobacteriati</taxon>
        <taxon>Methanobacteriota</taxon>
        <taxon>Archaeoglobi</taxon>
        <taxon>Archaeoglobales</taxon>
        <taxon>Archaeoglobaceae</taxon>
        <taxon>Geoglobus</taxon>
    </lineage>
</organism>
<dbReference type="InParanoid" id="A0A0F7IGY0"/>
<dbReference type="GeneID" id="24803106"/>
<dbReference type="Pfam" id="PF01954">
    <property type="entry name" value="AF2212-like"/>
    <property type="match status" value="1"/>
</dbReference>
<evidence type="ECO:0000256" key="1">
    <source>
        <dbReference type="ARBA" id="ARBA00006615"/>
    </source>
</evidence>
<evidence type="ECO:0000256" key="3">
    <source>
        <dbReference type="RuleBase" id="RU368051"/>
    </source>
</evidence>
<dbReference type="STRING" id="113653.GAH_00524"/>